<dbReference type="Pfam" id="PF00676">
    <property type="entry name" value="E1_dh"/>
    <property type="match status" value="1"/>
</dbReference>
<comment type="caution">
    <text evidence="6">The sequence shown here is derived from an EMBL/GenBank/DDBJ whole genome shotgun (WGS) entry which is preliminary data.</text>
</comment>
<keyword evidence="7" id="KW-1185">Reference proteome</keyword>
<evidence type="ECO:0000259" key="5">
    <source>
        <dbReference type="Pfam" id="PF00676"/>
    </source>
</evidence>
<proteinExistence type="inferred from homology"/>
<evidence type="ECO:0000256" key="4">
    <source>
        <dbReference type="RuleBase" id="RU365014"/>
    </source>
</evidence>
<evidence type="ECO:0000256" key="1">
    <source>
        <dbReference type="ARBA" id="ARBA00001964"/>
    </source>
</evidence>
<feature type="domain" description="Dehydrogenase E1 component" evidence="5">
    <location>
        <begin position="46"/>
        <end position="314"/>
    </location>
</feature>
<dbReference type="RefSeq" id="WP_344209476.1">
    <property type="nucleotide sequence ID" value="NZ_BAAAOS010000006.1"/>
</dbReference>
<comment type="function">
    <text evidence="4">The branched-chain alpha-keto dehydrogenase complex catalyzes the overall conversion of alpha-keto acids to acyl-CoA and CO(2). It contains multiple copies of three enzymatic components: branched-chain alpha-keto acid decarboxylase (E1), lipoamide acyltransferase (E2) and lipoamide dehydrogenase (E3).</text>
</comment>
<evidence type="ECO:0000313" key="6">
    <source>
        <dbReference type="EMBL" id="GAA1555551.1"/>
    </source>
</evidence>
<comment type="cofactor">
    <cofactor evidence="1 4">
        <name>thiamine diphosphate</name>
        <dbReference type="ChEBI" id="CHEBI:58937"/>
    </cofactor>
</comment>
<dbReference type="InterPro" id="IPR050771">
    <property type="entry name" value="Alpha-ketoacid_DH_E1_comp"/>
</dbReference>
<dbReference type="SUPFAM" id="SSF52518">
    <property type="entry name" value="Thiamin diphosphate-binding fold (THDP-binding)"/>
    <property type="match status" value="1"/>
</dbReference>
<sequence>MSTVEERLLPSAEPVRLIDEHGVAHDNPQYGMPAADVLVDGYAQLVVGRRINDQASALVRQGRLAVYPSSHGQEACQIAATMVLGEQDWLFPTYRDTVSIISRGVDPIETLTLLRGDWHSGYDPYEHNVAPQATPLATQLIHAVGVAHAARLKGEDTVVMALCGDGATSEGDFHEALNFAAVFKAPVVFFIQNNEYAISVPLARQTVAPSLAHKGIGYGVPGERTDGNDLAGLLAVLGEAVAKARAGEGPQLVEAHTYRVQAHTNADDATRYRPDDEVTPWLERDPIKRLDAYLSSQGLLDDAHRAEAAADADKIATVLRDGLMPEPSPDPAELFEHLYAVQTPQLKEQAAFLQDELAREEA</sequence>
<dbReference type="EMBL" id="BAAAOS010000006">
    <property type="protein sequence ID" value="GAA1555551.1"/>
    <property type="molecule type" value="Genomic_DNA"/>
</dbReference>
<dbReference type="PANTHER" id="PTHR43380:SF1">
    <property type="entry name" value="2-OXOISOVALERATE DEHYDROGENASE SUBUNIT ALPHA, MITOCHONDRIAL"/>
    <property type="match status" value="1"/>
</dbReference>
<name>A0ABN2CAH9_9ACTN</name>
<reference evidence="6 7" key="1">
    <citation type="journal article" date="2019" name="Int. J. Syst. Evol. Microbiol.">
        <title>The Global Catalogue of Microorganisms (GCM) 10K type strain sequencing project: providing services to taxonomists for standard genome sequencing and annotation.</title>
        <authorList>
            <consortium name="The Broad Institute Genomics Platform"/>
            <consortium name="The Broad Institute Genome Sequencing Center for Infectious Disease"/>
            <person name="Wu L."/>
            <person name="Ma J."/>
        </authorList>
    </citation>
    <scope>NUCLEOTIDE SEQUENCE [LARGE SCALE GENOMIC DNA]</scope>
    <source>
        <strain evidence="6 7">JCM 14969</strain>
    </source>
</reference>
<evidence type="ECO:0000256" key="2">
    <source>
        <dbReference type="ARBA" id="ARBA00023002"/>
    </source>
</evidence>
<protein>
    <recommendedName>
        <fullName evidence="4">2-oxoisovalerate dehydrogenase subunit alpha</fullName>
        <ecNumber evidence="4">1.2.4.4</ecNumber>
    </recommendedName>
    <alternativeName>
        <fullName evidence="4">Branched-chain alpha-keto acid dehydrogenase E1 component alpha chain</fullName>
    </alternativeName>
</protein>
<dbReference type="InterPro" id="IPR001017">
    <property type="entry name" value="DH_E1"/>
</dbReference>
<evidence type="ECO:0000313" key="7">
    <source>
        <dbReference type="Proteomes" id="UP001500393"/>
    </source>
</evidence>
<dbReference type="Proteomes" id="UP001500393">
    <property type="component" value="Unassembled WGS sequence"/>
</dbReference>
<dbReference type="PANTHER" id="PTHR43380">
    <property type="entry name" value="2-OXOISOVALERATE DEHYDROGENASE SUBUNIT ALPHA, MITOCHONDRIAL"/>
    <property type="match status" value="1"/>
</dbReference>
<dbReference type="CDD" id="cd02000">
    <property type="entry name" value="TPP_E1_PDC_ADC_BCADC"/>
    <property type="match status" value="1"/>
</dbReference>
<comment type="similarity">
    <text evidence="4">Belongs to the BCKDHA family.</text>
</comment>
<keyword evidence="6" id="KW-0670">Pyruvate</keyword>
<keyword evidence="3 4" id="KW-0786">Thiamine pyrophosphate</keyword>
<evidence type="ECO:0000256" key="3">
    <source>
        <dbReference type="ARBA" id="ARBA00023052"/>
    </source>
</evidence>
<comment type="catalytic activity">
    <reaction evidence="4">
        <text>N(6)-[(R)-lipoyl]-L-lysyl-[protein] + 3-methyl-2-oxobutanoate + H(+) = N(6)-[(R)-S(8)-2-methylpropanoyldihydrolipoyl]-L-lysyl-[protein] + CO2</text>
        <dbReference type="Rhea" id="RHEA:13457"/>
        <dbReference type="Rhea" id="RHEA-COMP:10474"/>
        <dbReference type="Rhea" id="RHEA-COMP:10497"/>
        <dbReference type="ChEBI" id="CHEBI:11851"/>
        <dbReference type="ChEBI" id="CHEBI:15378"/>
        <dbReference type="ChEBI" id="CHEBI:16526"/>
        <dbReference type="ChEBI" id="CHEBI:83099"/>
        <dbReference type="ChEBI" id="CHEBI:83142"/>
        <dbReference type="EC" id="1.2.4.4"/>
    </reaction>
</comment>
<organism evidence="6 7">
    <name type="scientific">Kribbella sancticallisti</name>
    <dbReference type="NCBI Taxonomy" id="460087"/>
    <lineage>
        <taxon>Bacteria</taxon>
        <taxon>Bacillati</taxon>
        <taxon>Actinomycetota</taxon>
        <taxon>Actinomycetes</taxon>
        <taxon>Propionibacteriales</taxon>
        <taxon>Kribbellaceae</taxon>
        <taxon>Kribbella</taxon>
    </lineage>
</organism>
<keyword evidence="2 4" id="KW-0560">Oxidoreductase</keyword>
<gene>
    <name evidence="6" type="primary">pdhA_1</name>
    <name evidence="6" type="ORF">GCM10009789_06260</name>
</gene>
<dbReference type="EC" id="1.2.4.4" evidence="4"/>
<dbReference type="InterPro" id="IPR029061">
    <property type="entry name" value="THDP-binding"/>
</dbReference>
<accession>A0ABN2CAH9</accession>
<dbReference type="Gene3D" id="3.40.50.970">
    <property type="match status" value="1"/>
</dbReference>